<dbReference type="eggNOG" id="COG1221">
    <property type="taxonomic scope" value="Bacteria"/>
</dbReference>
<accession>A6TVQ9</accession>
<name>A6TVQ9_ALKMQ</name>
<evidence type="ECO:0000259" key="7">
    <source>
        <dbReference type="PROSITE" id="PS51096"/>
    </source>
</evidence>
<dbReference type="OrthoDB" id="9765164at2"/>
<keyword evidence="5" id="KW-0238">DNA-binding</keyword>
<evidence type="ECO:0000259" key="8">
    <source>
        <dbReference type="PROSITE" id="PS51372"/>
    </source>
</evidence>
<dbReference type="InterPro" id="IPR002078">
    <property type="entry name" value="Sigma_54_int"/>
</dbReference>
<dbReference type="GO" id="GO:0016301">
    <property type="term" value="F:kinase activity"/>
    <property type="evidence" value="ECO:0007669"/>
    <property type="project" value="UniProtKB-KW"/>
</dbReference>
<dbReference type="PANTHER" id="PTHR32071:SF38">
    <property type="entry name" value="PSP OPERON TRANSCRIPTIONAL ACTIVATOR"/>
    <property type="match status" value="1"/>
</dbReference>
<dbReference type="InterPro" id="IPR036634">
    <property type="entry name" value="PRD_sf"/>
</dbReference>
<sequence length="909" mass="103267">MKKIDKVYEVLTQLEEKFNRGISAYEISEVLKADRSNVSRYLNALYGKKRIDKIEGRPVLYTSTKRGKVSQTTGSIENNLDKIILQQQSLLIPIQQAKAAILYPPRGLHTLILGETGVGKSMFAEIMYEFAFESKVIEKEASFIRFNCADYADNPQLVMAQIFGVKKGAYTGADKDRDGLLKKANGGMLFLDEVHRLSPQGQEMLFTYIDTGVFRALGETEKAIAVDVQIIAATTEDPQSYLLNTFTRRIPMVITLPPLRKKSLGERYYLIEYFIKKESKRIGKSIYVNKNSLISLLLYHCPNNIGQLGSDIQLTCAKAFVNYKSRKEDYILITQSDLPQYVKKGMMRINELRVEIDQLLKTKGDVLRFNYREDAVPNIINEPSHGGDFYDVIEKKLEDLKRSGIDAEEINQIINIDIESHFQKYLVNLHEDIGRPEISKVVDIEVLDTVKEILQLAQNKMNREYDPKIYYGLALHINCFIERVNKGLKIYHPKLNLIRVEYPDEFLVAMEAVKIIDKKFHIQTPLDEVGYLTLFFITNPLDFDGVEKLKVGILVIMHGNTTASSMVEVSNTLVGEQHAIALDMPLSINPLDMYELAKKQVMELDNGRGVLLLVDMGSLTNFGDMIYEETGIIVKTVDMVSTSIVIDACRKAVLGRGINEIYESLRGEGLTNSNFSKAVKMIKKIKKNIIITACFTGEGASERLKGLIEEKLTDCYNLEIIPLNMLDRKAFLASINEYKKNHKILAIISTIDIHMSDILFISAEEMIAGDGLKYLEEVVTDEENYIKIGKSLKSHLKEIDGEKVIDEIRDTITNIERTLNIKVKYEAIIGIILHISFLLDKLKSGGSQTDFNELASYKDQFNREMILIKNCFKTLEVNYGINIGEHELAHICKIVVSNNENETLYNDYN</sequence>
<dbReference type="Pfam" id="PF03610">
    <property type="entry name" value="EIIA-man"/>
    <property type="match status" value="1"/>
</dbReference>
<dbReference type="InterPro" id="IPR011608">
    <property type="entry name" value="PRD"/>
</dbReference>
<feature type="domain" description="PRD" evidence="8">
    <location>
        <begin position="799"/>
        <end position="905"/>
    </location>
</feature>
<dbReference type="InterPro" id="IPR003593">
    <property type="entry name" value="AAA+_ATPase"/>
</dbReference>
<dbReference type="Gene3D" id="1.10.1790.10">
    <property type="entry name" value="PRD domain"/>
    <property type="match status" value="2"/>
</dbReference>
<dbReference type="Proteomes" id="UP000001572">
    <property type="component" value="Chromosome"/>
</dbReference>
<evidence type="ECO:0000256" key="4">
    <source>
        <dbReference type="ARBA" id="ARBA00022840"/>
    </source>
</evidence>
<feature type="domain" description="PRD" evidence="8">
    <location>
        <begin position="441"/>
        <end position="546"/>
    </location>
</feature>
<dbReference type="Pfam" id="PF00874">
    <property type="entry name" value="PRD"/>
    <property type="match status" value="2"/>
</dbReference>
<dbReference type="eggNOG" id="COG3933">
    <property type="taxonomic scope" value="Bacteria"/>
</dbReference>
<dbReference type="GO" id="GO:0016020">
    <property type="term" value="C:membrane"/>
    <property type="evidence" value="ECO:0007669"/>
    <property type="project" value="InterPro"/>
</dbReference>
<keyword evidence="2" id="KW-0547">Nucleotide-binding</keyword>
<feature type="domain" description="PTS EIIA type-4" evidence="7">
    <location>
        <begin position="550"/>
        <end position="689"/>
    </location>
</feature>
<dbReference type="STRING" id="293826.Amet_4197"/>
<evidence type="ECO:0000256" key="3">
    <source>
        <dbReference type="ARBA" id="ARBA00022777"/>
    </source>
</evidence>
<dbReference type="Gene3D" id="3.40.50.510">
    <property type="entry name" value="Phosphotransferase system, mannose-type IIA component"/>
    <property type="match status" value="1"/>
</dbReference>
<dbReference type="InterPro" id="IPR025943">
    <property type="entry name" value="Sigma_54_int_dom_ATP-bd_2"/>
</dbReference>
<dbReference type="RefSeq" id="WP_012065225.1">
    <property type="nucleotide sequence ID" value="NC_009633.1"/>
</dbReference>
<keyword evidence="3" id="KW-0418">Kinase</keyword>
<dbReference type="PROSITE" id="PS51096">
    <property type="entry name" value="PTS_EIIA_TYPE_4"/>
    <property type="match status" value="1"/>
</dbReference>
<dbReference type="SUPFAM" id="SSF52540">
    <property type="entry name" value="P-loop containing nucleoside triphosphate hydrolases"/>
    <property type="match status" value="1"/>
</dbReference>
<dbReference type="InterPro" id="IPR036390">
    <property type="entry name" value="WH_DNA-bd_sf"/>
</dbReference>
<protein>
    <submittedName>
        <fullName evidence="9">Transcriptional regulator, TrmB</fullName>
    </submittedName>
</protein>
<evidence type="ECO:0000259" key="6">
    <source>
        <dbReference type="PROSITE" id="PS50045"/>
    </source>
</evidence>
<dbReference type="EMBL" id="CP000724">
    <property type="protein sequence ID" value="ABR50277.1"/>
    <property type="molecule type" value="Genomic_DNA"/>
</dbReference>
<dbReference type="GO" id="GO:0005524">
    <property type="term" value="F:ATP binding"/>
    <property type="evidence" value="ECO:0007669"/>
    <property type="project" value="UniProtKB-KW"/>
</dbReference>
<dbReference type="GO" id="GO:0003677">
    <property type="term" value="F:DNA binding"/>
    <property type="evidence" value="ECO:0007669"/>
    <property type="project" value="UniProtKB-KW"/>
</dbReference>
<proteinExistence type="predicted"/>
<dbReference type="InterPro" id="IPR027417">
    <property type="entry name" value="P-loop_NTPase"/>
</dbReference>
<dbReference type="HOGENOM" id="CLU_014204_1_1_9"/>
<dbReference type="InterPro" id="IPR004701">
    <property type="entry name" value="PTS_EIIA_man-typ"/>
</dbReference>
<dbReference type="SUPFAM" id="SSF63520">
    <property type="entry name" value="PTS-regulatory domain, PRD"/>
    <property type="match status" value="2"/>
</dbReference>
<evidence type="ECO:0000256" key="2">
    <source>
        <dbReference type="ARBA" id="ARBA00022741"/>
    </source>
</evidence>
<evidence type="ECO:0000313" key="9">
    <source>
        <dbReference type="EMBL" id="ABR50277.1"/>
    </source>
</evidence>
<keyword evidence="10" id="KW-1185">Reference proteome</keyword>
<keyword evidence="4" id="KW-0067">ATP-binding</keyword>
<dbReference type="PROSITE" id="PS50045">
    <property type="entry name" value="SIGMA54_INTERACT_4"/>
    <property type="match status" value="1"/>
</dbReference>
<feature type="domain" description="Sigma-54 factor interaction" evidence="6">
    <location>
        <begin position="83"/>
        <end position="317"/>
    </location>
</feature>
<dbReference type="KEGG" id="amt:Amet_4197"/>
<dbReference type="InterPro" id="IPR033887">
    <property type="entry name" value="PTS_IIA_man"/>
</dbReference>
<evidence type="ECO:0000256" key="1">
    <source>
        <dbReference type="ARBA" id="ARBA00022679"/>
    </source>
</evidence>
<dbReference type="CDD" id="cd00009">
    <property type="entry name" value="AAA"/>
    <property type="match status" value="1"/>
</dbReference>
<dbReference type="Pfam" id="PF00158">
    <property type="entry name" value="Sigma54_activat"/>
    <property type="match status" value="1"/>
</dbReference>
<dbReference type="GO" id="GO:0009401">
    <property type="term" value="P:phosphoenolpyruvate-dependent sugar phosphotransferase system"/>
    <property type="evidence" value="ECO:0007669"/>
    <property type="project" value="InterPro"/>
</dbReference>
<dbReference type="GO" id="GO:0006355">
    <property type="term" value="P:regulation of DNA-templated transcription"/>
    <property type="evidence" value="ECO:0007669"/>
    <property type="project" value="InterPro"/>
</dbReference>
<organism evidence="9 10">
    <name type="scientific">Alkaliphilus metalliredigens (strain QYMF)</name>
    <dbReference type="NCBI Taxonomy" id="293826"/>
    <lineage>
        <taxon>Bacteria</taxon>
        <taxon>Bacillati</taxon>
        <taxon>Bacillota</taxon>
        <taxon>Clostridia</taxon>
        <taxon>Peptostreptococcales</taxon>
        <taxon>Natronincolaceae</taxon>
        <taxon>Alkaliphilus</taxon>
    </lineage>
</organism>
<dbReference type="Gene3D" id="3.40.50.300">
    <property type="entry name" value="P-loop containing nucleotide triphosphate hydrolases"/>
    <property type="match status" value="1"/>
</dbReference>
<dbReference type="AlphaFoldDB" id="A6TVQ9"/>
<dbReference type="CDD" id="cd00006">
    <property type="entry name" value="PTS_IIA_man"/>
    <property type="match status" value="1"/>
</dbReference>
<dbReference type="SUPFAM" id="SSF46785">
    <property type="entry name" value="Winged helix' DNA-binding domain"/>
    <property type="match status" value="1"/>
</dbReference>
<evidence type="ECO:0000256" key="5">
    <source>
        <dbReference type="ARBA" id="ARBA00023125"/>
    </source>
</evidence>
<dbReference type="InterPro" id="IPR036662">
    <property type="entry name" value="PTS_EIIA_man-typ_sf"/>
</dbReference>
<keyword evidence="1" id="KW-0808">Transferase</keyword>
<dbReference type="SMART" id="SM00382">
    <property type="entry name" value="AAA"/>
    <property type="match status" value="1"/>
</dbReference>
<dbReference type="SUPFAM" id="SSF53062">
    <property type="entry name" value="PTS system fructose IIA component-like"/>
    <property type="match status" value="1"/>
</dbReference>
<reference evidence="10" key="1">
    <citation type="journal article" date="2016" name="Genome Announc.">
        <title>Complete genome sequence of Alkaliphilus metalliredigens strain QYMF, an alkaliphilic and metal-reducing bacterium isolated from borax-contaminated leachate ponds.</title>
        <authorList>
            <person name="Hwang C."/>
            <person name="Copeland A."/>
            <person name="Lucas S."/>
            <person name="Lapidus A."/>
            <person name="Barry K."/>
            <person name="Detter J.C."/>
            <person name="Glavina Del Rio T."/>
            <person name="Hammon N."/>
            <person name="Israni S."/>
            <person name="Dalin E."/>
            <person name="Tice H."/>
            <person name="Pitluck S."/>
            <person name="Chertkov O."/>
            <person name="Brettin T."/>
            <person name="Bruce D."/>
            <person name="Han C."/>
            <person name="Schmutz J."/>
            <person name="Larimer F."/>
            <person name="Land M.L."/>
            <person name="Hauser L."/>
            <person name="Kyrpides N."/>
            <person name="Mikhailova N."/>
            <person name="Ye Q."/>
            <person name="Zhou J."/>
            <person name="Richardson P."/>
            <person name="Fields M.W."/>
        </authorList>
    </citation>
    <scope>NUCLEOTIDE SEQUENCE [LARGE SCALE GENOMIC DNA]</scope>
    <source>
        <strain evidence="10">QYMF</strain>
    </source>
</reference>
<dbReference type="PROSITE" id="PS51372">
    <property type="entry name" value="PRD_2"/>
    <property type="match status" value="2"/>
</dbReference>
<dbReference type="PROSITE" id="PS00676">
    <property type="entry name" value="SIGMA54_INTERACT_2"/>
    <property type="match status" value="1"/>
</dbReference>
<evidence type="ECO:0000313" key="10">
    <source>
        <dbReference type="Proteomes" id="UP000001572"/>
    </source>
</evidence>
<gene>
    <name evidence="9" type="ordered locus">Amet_4197</name>
</gene>
<dbReference type="PANTHER" id="PTHR32071">
    <property type="entry name" value="TRANSCRIPTIONAL REGULATORY PROTEIN"/>
    <property type="match status" value="1"/>
</dbReference>